<evidence type="ECO:0000313" key="2">
    <source>
        <dbReference type="Proteomes" id="UP000694844"/>
    </source>
</evidence>
<dbReference type="Gene3D" id="2.60.120.260">
    <property type="entry name" value="Galactose-binding domain-like"/>
    <property type="match status" value="1"/>
</dbReference>
<dbReference type="InterPro" id="IPR042635">
    <property type="entry name" value="MEGF10/SREC1/2-like"/>
</dbReference>
<name>A0A8B8AGD7_CRAVI</name>
<dbReference type="GO" id="GO:0005044">
    <property type="term" value="F:scavenger receptor activity"/>
    <property type="evidence" value="ECO:0007669"/>
    <property type="project" value="InterPro"/>
</dbReference>
<reference evidence="3" key="1">
    <citation type="submission" date="2025-08" db="UniProtKB">
        <authorList>
            <consortium name="RefSeq"/>
        </authorList>
    </citation>
    <scope>IDENTIFICATION</scope>
    <source>
        <tissue evidence="3">Whole sample</tissue>
    </source>
</reference>
<accession>A0A8B8AGD7</accession>
<dbReference type="InterPro" id="IPR009030">
    <property type="entry name" value="Growth_fac_rcpt_cys_sf"/>
</dbReference>
<proteinExistence type="predicted"/>
<sequence length="294" mass="32529">MFTYAWRADLAVDGRRSDLSAGGTQCAISSGKKPTAEWWVDLGGVVNIHHIFIQYRTGNRKWDHNNAYTSRFLGFSIFISNTTNKEDGILCFKDTNYTKATIPNPTSIACPCHGRYVIYFNNRTQLPYPAGYSPYAHIELCEVEVYGCPRSGYYGGDCSSLCPRNCKGGVCDIVDGTCKACVDGFKGLQCNKECNGYKYGQDCNLTCGHCLDDKQCHHVNGRCIRGCEVGFEGETCMKECNDTHYGQDCNHTCGHCLGHTQCHHVNGSCLGGCEEGFIGDKCMKGEFYIKKNGC</sequence>
<dbReference type="PANTHER" id="PTHR24043">
    <property type="entry name" value="SCAVENGER RECEPTOR CLASS F"/>
    <property type="match status" value="1"/>
</dbReference>
<dbReference type="Proteomes" id="UP000694844">
    <property type="component" value="Chromosome 6"/>
</dbReference>
<dbReference type="AlphaFoldDB" id="A0A8B8AGD7"/>
<keyword evidence="1" id="KW-0245">EGF-like domain</keyword>
<dbReference type="RefSeq" id="XP_022290416.1">
    <property type="nucleotide sequence ID" value="XM_022434708.1"/>
</dbReference>
<dbReference type="GeneID" id="111102054"/>
<dbReference type="Gene3D" id="2.170.300.10">
    <property type="entry name" value="Tie2 ligand-binding domain superfamily"/>
    <property type="match status" value="1"/>
</dbReference>
<evidence type="ECO:0000256" key="1">
    <source>
        <dbReference type="ARBA" id="ARBA00022536"/>
    </source>
</evidence>
<protein>
    <submittedName>
        <fullName evidence="3">Scavenger receptor class F member 2-like</fullName>
    </submittedName>
</protein>
<evidence type="ECO:0000313" key="3">
    <source>
        <dbReference type="RefSeq" id="XP_022290416.1"/>
    </source>
</evidence>
<gene>
    <name evidence="3" type="primary">LOC111102054</name>
</gene>
<dbReference type="KEGG" id="cvn:111102054"/>
<keyword evidence="2" id="KW-1185">Reference proteome</keyword>
<dbReference type="PANTHER" id="PTHR24043:SF8">
    <property type="entry name" value="EGF-LIKE DOMAIN-CONTAINING PROTEIN"/>
    <property type="match status" value="1"/>
</dbReference>
<dbReference type="OrthoDB" id="6161353at2759"/>
<dbReference type="SUPFAM" id="SSF49785">
    <property type="entry name" value="Galactose-binding domain-like"/>
    <property type="match status" value="1"/>
</dbReference>
<dbReference type="SUPFAM" id="SSF57184">
    <property type="entry name" value="Growth factor receptor domain"/>
    <property type="match status" value="1"/>
</dbReference>
<organism evidence="2 3">
    <name type="scientific">Crassostrea virginica</name>
    <name type="common">Eastern oyster</name>
    <dbReference type="NCBI Taxonomy" id="6565"/>
    <lineage>
        <taxon>Eukaryota</taxon>
        <taxon>Metazoa</taxon>
        <taxon>Spiralia</taxon>
        <taxon>Lophotrochozoa</taxon>
        <taxon>Mollusca</taxon>
        <taxon>Bivalvia</taxon>
        <taxon>Autobranchia</taxon>
        <taxon>Pteriomorphia</taxon>
        <taxon>Ostreida</taxon>
        <taxon>Ostreoidea</taxon>
        <taxon>Ostreidae</taxon>
        <taxon>Crassostrea</taxon>
    </lineage>
</organism>
<dbReference type="InterPro" id="IPR008979">
    <property type="entry name" value="Galactose-bd-like_sf"/>
</dbReference>